<protein>
    <submittedName>
        <fullName evidence="1">Uncharacterized protein</fullName>
    </submittedName>
</protein>
<proteinExistence type="predicted"/>
<keyword evidence="2" id="KW-1185">Reference proteome</keyword>
<comment type="caution">
    <text evidence="1">The sequence shown here is derived from an EMBL/GenBank/DDBJ whole genome shotgun (WGS) entry which is preliminary data.</text>
</comment>
<sequence length="108" mass="11966">MSLILIYVPSGSRNDERETRNGRKRSENDEHGSRQQSSRTYCGWKDNLPSPVGSENGQTTVTQDLPRMGEKRFSSKESTKEASSSIPRSLEEGSNLVSPCIKESSSEA</sequence>
<dbReference type="Proteomes" id="UP001060085">
    <property type="component" value="Linkage Group LG05"/>
</dbReference>
<dbReference type="EMBL" id="CM044705">
    <property type="protein sequence ID" value="KAI5664095.1"/>
    <property type="molecule type" value="Genomic_DNA"/>
</dbReference>
<accession>A0ACC0AUS4</accession>
<reference evidence="2" key="1">
    <citation type="journal article" date="2023" name="Nat. Plants">
        <title>Single-cell RNA sequencing provides a high-resolution roadmap for understanding the multicellular compartmentation of specialized metabolism.</title>
        <authorList>
            <person name="Sun S."/>
            <person name="Shen X."/>
            <person name="Li Y."/>
            <person name="Li Y."/>
            <person name="Wang S."/>
            <person name="Li R."/>
            <person name="Zhang H."/>
            <person name="Shen G."/>
            <person name="Guo B."/>
            <person name="Wei J."/>
            <person name="Xu J."/>
            <person name="St-Pierre B."/>
            <person name="Chen S."/>
            <person name="Sun C."/>
        </authorList>
    </citation>
    <scope>NUCLEOTIDE SEQUENCE [LARGE SCALE GENOMIC DNA]</scope>
</reference>
<evidence type="ECO:0000313" key="2">
    <source>
        <dbReference type="Proteomes" id="UP001060085"/>
    </source>
</evidence>
<gene>
    <name evidence="1" type="ORF">M9H77_23418</name>
</gene>
<name>A0ACC0AUS4_CATRO</name>
<evidence type="ECO:0000313" key="1">
    <source>
        <dbReference type="EMBL" id="KAI5664095.1"/>
    </source>
</evidence>
<organism evidence="1 2">
    <name type="scientific">Catharanthus roseus</name>
    <name type="common">Madagascar periwinkle</name>
    <name type="synonym">Vinca rosea</name>
    <dbReference type="NCBI Taxonomy" id="4058"/>
    <lineage>
        <taxon>Eukaryota</taxon>
        <taxon>Viridiplantae</taxon>
        <taxon>Streptophyta</taxon>
        <taxon>Embryophyta</taxon>
        <taxon>Tracheophyta</taxon>
        <taxon>Spermatophyta</taxon>
        <taxon>Magnoliopsida</taxon>
        <taxon>eudicotyledons</taxon>
        <taxon>Gunneridae</taxon>
        <taxon>Pentapetalae</taxon>
        <taxon>asterids</taxon>
        <taxon>lamiids</taxon>
        <taxon>Gentianales</taxon>
        <taxon>Apocynaceae</taxon>
        <taxon>Rauvolfioideae</taxon>
        <taxon>Vinceae</taxon>
        <taxon>Catharanthinae</taxon>
        <taxon>Catharanthus</taxon>
    </lineage>
</organism>